<evidence type="ECO:0000313" key="1">
    <source>
        <dbReference type="EMBL" id="KAK3709813.1"/>
    </source>
</evidence>
<comment type="caution">
    <text evidence="1">The sequence shown here is derived from an EMBL/GenBank/DDBJ whole genome shotgun (WGS) entry which is preliminary data.</text>
</comment>
<keyword evidence="2" id="KW-1185">Reference proteome</keyword>
<dbReference type="Proteomes" id="UP001281147">
    <property type="component" value="Unassembled WGS sequence"/>
</dbReference>
<name>A0ACC3N5H6_9PEZI</name>
<organism evidence="1 2">
    <name type="scientific">Vermiconidia calcicola</name>
    <dbReference type="NCBI Taxonomy" id="1690605"/>
    <lineage>
        <taxon>Eukaryota</taxon>
        <taxon>Fungi</taxon>
        <taxon>Dikarya</taxon>
        <taxon>Ascomycota</taxon>
        <taxon>Pezizomycotina</taxon>
        <taxon>Dothideomycetes</taxon>
        <taxon>Dothideomycetidae</taxon>
        <taxon>Mycosphaerellales</taxon>
        <taxon>Extremaceae</taxon>
        <taxon>Vermiconidia</taxon>
    </lineage>
</organism>
<proteinExistence type="predicted"/>
<evidence type="ECO:0000313" key="2">
    <source>
        <dbReference type="Proteomes" id="UP001281147"/>
    </source>
</evidence>
<sequence length="133" mass="14643">MARNQQIKRIRTYAVTSARSFVANERYTVRLPIPFPAIMATSASIPKTMHAWRKHRGTPEPQWDEIPVPACPPNGLLVKVLAAGVCHSDVGVLARDGQAPYYQEKFVVGHEGCGDVFATGADVSDFKIGSRRH</sequence>
<accession>A0ACC3N5H6</accession>
<dbReference type="EMBL" id="JAUTXU010000089">
    <property type="protein sequence ID" value="KAK3709813.1"/>
    <property type="molecule type" value="Genomic_DNA"/>
</dbReference>
<gene>
    <name evidence="1" type="ORF">LTR37_010641</name>
</gene>
<reference evidence="1" key="1">
    <citation type="submission" date="2023-07" db="EMBL/GenBank/DDBJ databases">
        <title>Black Yeasts Isolated from many extreme environments.</title>
        <authorList>
            <person name="Coleine C."/>
            <person name="Stajich J.E."/>
            <person name="Selbmann L."/>
        </authorList>
    </citation>
    <scope>NUCLEOTIDE SEQUENCE</scope>
    <source>
        <strain evidence="1">CCFEE 5714</strain>
    </source>
</reference>
<protein>
    <submittedName>
        <fullName evidence="1">Uncharacterized protein</fullName>
    </submittedName>
</protein>